<dbReference type="AlphaFoldDB" id="A0A3D2X1S6"/>
<sequence length="414" mass="46969">MENKVTLRQITYTFLLLSITPIFSRLPSLLAPSGDSTGYVAVLYYGVIGCVFAWLMYQVLYVYRGYSLLEVLSDLVGVVIAKFILLVYAVWSLLVILFKIGSYSTLLQTTLLPTISADILLGFLFLLCVYAFSKGSKTILRFSEFLFLPAVIFLGILFLFAVPSFHTEYLKTISISSLTDNLRRIPSIASIGGNLMLLLFFLGNIERGPELPHNIKANNAHDTRYKQKRHKTFQSRLYRCILLFTLLCFASILLSLCINGPKLTENFTYPIYQSVKGVSILSTFERFDAFITLICIVSDFTAVCVFALISVTCFSFVFEKKEQEQPNEDSNAPLDIVSPSRKTTLLLGLGAPLVLVCCCYIYLRKITQYELDEFFLSYMMPINLIFQYVLPTLLGIVCFIKRITRSKKSEENFK</sequence>
<evidence type="ECO:0000256" key="7">
    <source>
        <dbReference type="ARBA" id="ARBA00023136"/>
    </source>
</evidence>
<keyword evidence="7 8" id="KW-0472">Membrane</keyword>
<feature type="transmembrane region" description="Helical" evidence="8">
    <location>
        <begin position="289"/>
        <end position="318"/>
    </location>
</feature>
<feature type="transmembrane region" description="Helical" evidence="8">
    <location>
        <begin position="75"/>
        <end position="98"/>
    </location>
</feature>
<feature type="transmembrane region" description="Helical" evidence="8">
    <location>
        <begin position="185"/>
        <end position="205"/>
    </location>
</feature>
<evidence type="ECO:0008006" key="11">
    <source>
        <dbReference type="Google" id="ProtNLM"/>
    </source>
</evidence>
<name>A0A3D2X1S6_9FIRM</name>
<dbReference type="PANTHER" id="PTHR34975">
    <property type="entry name" value="SPORE GERMINATION PROTEIN A2"/>
    <property type="match status" value="1"/>
</dbReference>
<reference evidence="9 10" key="1">
    <citation type="journal article" date="2018" name="Nat. Biotechnol.">
        <title>A standardized bacterial taxonomy based on genome phylogeny substantially revises the tree of life.</title>
        <authorList>
            <person name="Parks D.H."/>
            <person name="Chuvochina M."/>
            <person name="Waite D.W."/>
            <person name="Rinke C."/>
            <person name="Skarshewski A."/>
            <person name="Chaumeil P.A."/>
            <person name="Hugenholtz P."/>
        </authorList>
    </citation>
    <scope>NUCLEOTIDE SEQUENCE [LARGE SCALE GENOMIC DNA]</scope>
    <source>
        <strain evidence="9">UBA11728</strain>
    </source>
</reference>
<keyword evidence="4" id="KW-0309">Germination</keyword>
<dbReference type="EMBL" id="DPVV01000026">
    <property type="protein sequence ID" value="HCL00936.1"/>
    <property type="molecule type" value="Genomic_DNA"/>
</dbReference>
<dbReference type="GO" id="GO:0016020">
    <property type="term" value="C:membrane"/>
    <property type="evidence" value="ECO:0007669"/>
    <property type="project" value="UniProtKB-SubCell"/>
</dbReference>
<evidence type="ECO:0000256" key="4">
    <source>
        <dbReference type="ARBA" id="ARBA00022544"/>
    </source>
</evidence>
<evidence type="ECO:0000313" key="10">
    <source>
        <dbReference type="Proteomes" id="UP000262969"/>
    </source>
</evidence>
<organism evidence="9 10">
    <name type="scientific">Lachnoclostridium phytofermentans</name>
    <dbReference type="NCBI Taxonomy" id="66219"/>
    <lineage>
        <taxon>Bacteria</taxon>
        <taxon>Bacillati</taxon>
        <taxon>Bacillota</taxon>
        <taxon>Clostridia</taxon>
        <taxon>Lachnospirales</taxon>
        <taxon>Lachnospiraceae</taxon>
    </lineage>
</organism>
<gene>
    <name evidence="9" type="ORF">DHW61_00680</name>
</gene>
<feature type="transmembrane region" description="Helical" evidence="8">
    <location>
        <begin position="42"/>
        <end position="63"/>
    </location>
</feature>
<evidence type="ECO:0000256" key="6">
    <source>
        <dbReference type="ARBA" id="ARBA00022989"/>
    </source>
</evidence>
<dbReference type="InterPro" id="IPR004761">
    <property type="entry name" value="Spore_GerAB"/>
</dbReference>
<feature type="transmembrane region" description="Helical" evidence="8">
    <location>
        <begin position="110"/>
        <end position="133"/>
    </location>
</feature>
<feature type="transmembrane region" description="Helical" evidence="8">
    <location>
        <begin position="375"/>
        <end position="400"/>
    </location>
</feature>
<feature type="transmembrane region" description="Helical" evidence="8">
    <location>
        <begin position="145"/>
        <end position="165"/>
    </location>
</feature>
<evidence type="ECO:0000256" key="1">
    <source>
        <dbReference type="ARBA" id="ARBA00004141"/>
    </source>
</evidence>
<keyword evidence="3" id="KW-0813">Transport</keyword>
<accession>A0A3D2X1S6</accession>
<feature type="transmembrane region" description="Helical" evidence="8">
    <location>
        <begin position="12"/>
        <end position="30"/>
    </location>
</feature>
<evidence type="ECO:0000256" key="8">
    <source>
        <dbReference type="SAM" id="Phobius"/>
    </source>
</evidence>
<evidence type="ECO:0000256" key="5">
    <source>
        <dbReference type="ARBA" id="ARBA00022692"/>
    </source>
</evidence>
<comment type="similarity">
    <text evidence="2">Belongs to the amino acid-polyamine-organocation (APC) superfamily. Spore germination protein (SGP) (TC 2.A.3.9) family.</text>
</comment>
<proteinExistence type="inferred from homology"/>
<evidence type="ECO:0000313" key="9">
    <source>
        <dbReference type="EMBL" id="HCL00936.1"/>
    </source>
</evidence>
<dbReference type="PANTHER" id="PTHR34975:SF2">
    <property type="entry name" value="SPORE GERMINATION PROTEIN A2"/>
    <property type="match status" value="1"/>
</dbReference>
<evidence type="ECO:0000256" key="3">
    <source>
        <dbReference type="ARBA" id="ARBA00022448"/>
    </source>
</evidence>
<comment type="caution">
    <text evidence="9">The sequence shown here is derived from an EMBL/GenBank/DDBJ whole genome shotgun (WGS) entry which is preliminary data.</text>
</comment>
<feature type="transmembrane region" description="Helical" evidence="8">
    <location>
        <begin position="237"/>
        <end position="256"/>
    </location>
</feature>
<feature type="transmembrane region" description="Helical" evidence="8">
    <location>
        <begin position="344"/>
        <end position="363"/>
    </location>
</feature>
<keyword evidence="5 8" id="KW-0812">Transmembrane</keyword>
<dbReference type="Pfam" id="PF03845">
    <property type="entry name" value="Spore_permease"/>
    <property type="match status" value="2"/>
</dbReference>
<dbReference type="Proteomes" id="UP000262969">
    <property type="component" value="Unassembled WGS sequence"/>
</dbReference>
<evidence type="ECO:0000256" key="2">
    <source>
        <dbReference type="ARBA" id="ARBA00007998"/>
    </source>
</evidence>
<keyword evidence="6 8" id="KW-1133">Transmembrane helix</keyword>
<dbReference type="GO" id="GO:0009847">
    <property type="term" value="P:spore germination"/>
    <property type="evidence" value="ECO:0007669"/>
    <property type="project" value="InterPro"/>
</dbReference>
<protein>
    <recommendedName>
        <fullName evidence="11">Spore germination protein</fullName>
    </recommendedName>
</protein>
<comment type="subcellular location">
    <subcellularLocation>
        <location evidence="1">Membrane</location>
        <topology evidence="1">Multi-pass membrane protein</topology>
    </subcellularLocation>
</comment>